<comment type="caution">
    <text evidence="2">The sequence shown here is derived from an EMBL/GenBank/DDBJ whole genome shotgun (WGS) entry which is preliminary data.</text>
</comment>
<dbReference type="STRING" id="1195236.CTER_4547"/>
<protein>
    <submittedName>
        <fullName evidence="2">Uncharacterized protein</fullName>
    </submittedName>
</protein>
<evidence type="ECO:0000313" key="2">
    <source>
        <dbReference type="EMBL" id="EMS69505.1"/>
    </source>
</evidence>
<reference evidence="2 3" key="1">
    <citation type="journal article" date="2013" name="Genome Announc.">
        <title>Draft Genome Sequence of the Cellulolytic, Mesophilic, Anaerobic Bacterium Clostridium termitidis Strain CT1112 (DSM 5398).</title>
        <authorList>
            <person name="Lal S."/>
            <person name="Ramachandran U."/>
            <person name="Zhang X."/>
            <person name="Munir R."/>
            <person name="Sparling R."/>
            <person name="Levin D.B."/>
        </authorList>
    </citation>
    <scope>NUCLEOTIDE SEQUENCE [LARGE SCALE GENOMIC DNA]</scope>
    <source>
        <strain evidence="2 3">CT1112</strain>
    </source>
</reference>
<dbReference type="RefSeq" id="WP_004629702.1">
    <property type="nucleotide sequence ID" value="NZ_AORV01000065.1"/>
</dbReference>
<name>S0FFB7_RUMCE</name>
<feature type="transmembrane region" description="Helical" evidence="1">
    <location>
        <begin position="81"/>
        <end position="105"/>
    </location>
</feature>
<sequence length="149" mass="16664">MEQEHIQEELSEVNEINVKDVNEVNEHQKMQNVSTVSQSYNNSQQQLLWADRQVTSLERQLLLNNCAPAAGGKLMSNWAKVFLCALAVIIPGIGQIIGIIAGLIMVSNDSDSDRRSYGAALLTVSLIIFVMQLIFWFIFALAVGPDFYY</sequence>
<dbReference type="Proteomes" id="UP000014155">
    <property type="component" value="Unassembled WGS sequence"/>
</dbReference>
<keyword evidence="1" id="KW-0812">Transmembrane</keyword>
<evidence type="ECO:0000313" key="3">
    <source>
        <dbReference type="Proteomes" id="UP000014155"/>
    </source>
</evidence>
<organism evidence="2 3">
    <name type="scientific">Ruminiclostridium cellobioparum subsp. termitidis CT1112</name>
    <dbReference type="NCBI Taxonomy" id="1195236"/>
    <lineage>
        <taxon>Bacteria</taxon>
        <taxon>Bacillati</taxon>
        <taxon>Bacillota</taxon>
        <taxon>Clostridia</taxon>
        <taxon>Eubacteriales</taxon>
        <taxon>Oscillospiraceae</taxon>
        <taxon>Ruminiclostridium</taxon>
    </lineage>
</organism>
<proteinExistence type="predicted"/>
<dbReference type="EMBL" id="AORV01000065">
    <property type="protein sequence ID" value="EMS69505.1"/>
    <property type="molecule type" value="Genomic_DNA"/>
</dbReference>
<dbReference type="AlphaFoldDB" id="S0FFB7"/>
<gene>
    <name evidence="2" type="ORF">CTER_4547</name>
</gene>
<keyword evidence="1" id="KW-0472">Membrane</keyword>
<keyword evidence="1" id="KW-1133">Transmembrane helix</keyword>
<accession>S0FFB7</accession>
<keyword evidence="3" id="KW-1185">Reference proteome</keyword>
<dbReference type="PATRIC" id="fig|1195236.3.peg.4730"/>
<evidence type="ECO:0000256" key="1">
    <source>
        <dbReference type="SAM" id="Phobius"/>
    </source>
</evidence>
<feature type="transmembrane region" description="Helical" evidence="1">
    <location>
        <begin position="117"/>
        <end position="143"/>
    </location>
</feature>